<feature type="region of interest" description="Disordered" evidence="1">
    <location>
        <begin position="314"/>
        <end position="338"/>
    </location>
</feature>
<reference evidence="2 3" key="1">
    <citation type="journal article" date="2016" name="Nat. Commun.">
        <title>Thousands of microbial genomes shed light on interconnected biogeochemical processes in an aquifer system.</title>
        <authorList>
            <person name="Anantharaman K."/>
            <person name="Brown C.T."/>
            <person name="Hug L.A."/>
            <person name="Sharon I."/>
            <person name="Castelle C.J."/>
            <person name="Probst A.J."/>
            <person name="Thomas B.C."/>
            <person name="Singh A."/>
            <person name="Wilkins M.J."/>
            <person name="Karaoz U."/>
            <person name="Brodie E.L."/>
            <person name="Williams K.H."/>
            <person name="Hubbard S.S."/>
            <person name="Banfield J.F."/>
        </authorList>
    </citation>
    <scope>NUCLEOTIDE SEQUENCE [LARGE SCALE GENOMIC DNA]</scope>
</reference>
<dbReference type="SUPFAM" id="SSF63446">
    <property type="entry name" value="Type I dockerin domain"/>
    <property type="match status" value="1"/>
</dbReference>
<dbReference type="InterPro" id="IPR036439">
    <property type="entry name" value="Dockerin_dom_sf"/>
</dbReference>
<sequence length="586" mass="61000">MRQFSLHHFNQQRRYVRSLALGVSAAFFFFISTPFAYAGTLSFVSDTISNSAPGATTTSHVIQFTATTAIPPSGHIVISPTEGFIIPAALSFLDIDLSVAGTSSGPFTNRTLAATPSAANIGVAVTSGASGQIVFSLASGAGILAGDTVKITIGDIATFGGVGTLSIENPASVGSRHLRLLTTNVLNGELDFGSTVVVIILPVGISVELPIFEPTRSNGLPSGLLPGTTQNVWLSLNTDIPATCRYATTSGVLYTNMLGSTSFTAANFGSLHYRSEAVATNTIYSFYVRCQTPSLVANSDDMLIYFEVGVEPGASSTPPLPPPPPPASPGGGGISGPGGGGGLFMNGGDVTLEGKAAPLSAFVILKDGVIVREGTVSQSGDFSEKFTDLQRGTYTWGVYVRDEKGRLSSTYSSTIYLIARTNNIIAPVYVSPTITAASTTIGVGDTIRLSGYGAPLVPVLAIMNMQGNALSGKIVTGTTTANGNGSWSMTLPTDGLLKGTFEVKALSQISKKDQSLLSPIVYIGIGGSPNPDFSNRSDLNKDKKVNLIDFSILLFNWKGADPVSDINQDGTVNLVDFSIMLANWTG</sequence>
<name>A0A1G2CTZ3_9BACT</name>
<dbReference type="Proteomes" id="UP000177122">
    <property type="component" value="Unassembled WGS sequence"/>
</dbReference>
<feature type="compositionally biased region" description="Gly residues" evidence="1">
    <location>
        <begin position="329"/>
        <end position="338"/>
    </location>
</feature>
<protein>
    <recommendedName>
        <fullName evidence="4">Dockerin domain-containing protein</fullName>
    </recommendedName>
</protein>
<comment type="caution">
    <text evidence="2">The sequence shown here is derived from an EMBL/GenBank/DDBJ whole genome shotgun (WGS) entry which is preliminary data.</text>
</comment>
<proteinExistence type="predicted"/>
<evidence type="ECO:0008006" key="4">
    <source>
        <dbReference type="Google" id="ProtNLM"/>
    </source>
</evidence>
<dbReference type="GO" id="GO:0000272">
    <property type="term" value="P:polysaccharide catabolic process"/>
    <property type="evidence" value="ECO:0007669"/>
    <property type="project" value="InterPro"/>
</dbReference>
<evidence type="ECO:0000313" key="2">
    <source>
        <dbReference type="EMBL" id="OGZ04826.1"/>
    </source>
</evidence>
<organism evidence="2 3">
    <name type="scientific">Candidatus Lloydbacteria bacterium RIFCSPHIGHO2_01_FULL_49_22</name>
    <dbReference type="NCBI Taxonomy" id="1798658"/>
    <lineage>
        <taxon>Bacteria</taxon>
        <taxon>Candidatus Lloydiibacteriota</taxon>
    </lineage>
</organism>
<evidence type="ECO:0000313" key="3">
    <source>
        <dbReference type="Proteomes" id="UP000177122"/>
    </source>
</evidence>
<feature type="compositionally biased region" description="Pro residues" evidence="1">
    <location>
        <begin position="318"/>
        <end position="328"/>
    </location>
</feature>
<dbReference type="Gene3D" id="1.10.1330.10">
    <property type="entry name" value="Dockerin domain"/>
    <property type="match status" value="1"/>
</dbReference>
<dbReference type="AlphaFoldDB" id="A0A1G2CTZ3"/>
<evidence type="ECO:0000256" key="1">
    <source>
        <dbReference type="SAM" id="MobiDB-lite"/>
    </source>
</evidence>
<dbReference type="EMBL" id="MHLI01000019">
    <property type="protein sequence ID" value="OGZ04826.1"/>
    <property type="molecule type" value="Genomic_DNA"/>
</dbReference>
<gene>
    <name evidence="2" type="ORF">A2845_05030</name>
</gene>
<accession>A0A1G2CTZ3</accession>